<proteinExistence type="predicted"/>
<dbReference type="RefSeq" id="WP_109060422.1">
    <property type="nucleotide sequence ID" value="NZ_QETA01000001.1"/>
</dbReference>
<dbReference type="Proteomes" id="UP000245212">
    <property type="component" value="Unassembled WGS sequence"/>
</dbReference>
<reference evidence="2" key="1">
    <citation type="submission" date="2018-05" db="EMBL/GenBank/DDBJ databases">
        <authorList>
            <person name="Li Y."/>
        </authorList>
    </citation>
    <scope>NUCLEOTIDE SEQUENCE [LARGE SCALE GENOMIC DNA]</scope>
    <source>
        <strain evidence="2">3d-2-2</strain>
    </source>
</reference>
<accession>A0A2V1K5T1</accession>
<comment type="caution">
    <text evidence="1">The sequence shown here is derived from an EMBL/GenBank/DDBJ whole genome shotgun (WGS) entry which is preliminary data.</text>
</comment>
<dbReference type="AlphaFoldDB" id="A0A2V1K5T1"/>
<sequence length="134" mass="15122">MTTNTIPAIGQHWPEQGGVYLGQRLIGNISHHIIVSPSIEHDIEDVEFSDIDQVVADAGEIYGHSDWRAPEQEDLMLAYVNAPALFVREGTGSIYWSRSEHHGWPWAVDFEGGDVGDSRRCNEFRVRPFRSFVA</sequence>
<dbReference type="EMBL" id="QETA01000001">
    <property type="protein sequence ID" value="PWF25019.1"/>
    <property type="molecule type" value="Genomic_DNA"/>
</dbReference>
<gene>
    <name evidence="1" type="ORF">DD235_02275</name>
</gene>
<evidence type="ECO:0000313" key="1">
    <source>
        <dbReference type="EMBL" id="PWF25019.1"/>
    </source>
</evidence>
<organism evidence="1 2">
    <name type="scientific">Corticimicrobacter populi</name>
    <dbReference type="NCBI Taxonomy" id="2175229"/>
    <lineage>
        <taxon>Bacteria</taxon>
        <taxon>Pseudomonadati</taxon>
        <taxon>Pseudomonadota</taxon>
        <taxon>Betaproteobacteria</taxon>
        <taxon>Burkholderiales</taxon>
        <taxon>Alcaligenaceae</taxon>
        <taxon>Corticimicrobacter</taxon>
    </lineage>
</organism>
<keyword evidence="2" id="KW-1185">Reference proteome</keyword>
<protein>
    <recommendedName>
        <fullName evidence="3">DUF1566 domain-containing protein</fullName>
    </recommendedName>
</protein>
<evidence type="ECO:0000313" key="2">
    <source>
        <dbReference type="Proteomes" id="UP000245212"/>
    </source>
</evidence>
<name>A0A2V1K5T1_9BURK</name>
<evidence type="ECO:0008006" key="3">
    <source>
        <dbReference type="Google" id="ProtNLM"/>
    </source>
</evidence>